<dbReference type="GO" id="GO:0000775">
    <property type="term" value="C:chromosome, centromeric region"/>
    <property type="evidence" value="ECO:0007669"/>
    <property type="project" value="InterPro"/>
</dbReference>
<accession>A0A804LZ20</accession>
<keyword evidence="7" id="KW-1267">Proteomics identification</keyword>
<dbReference type="FunCoup" id="A0A804LZ20">
    <property type="interactions" value="863"/>
</dbReference>
<evidence type="ECO:0000256" key="2">
    <source>
        <dbReference type="ARBA" id="ARBA00022829"/>
    </source>
</evidence>
<evidence type="ECO:0000256" key="1">
    <source>
        <dbReference type="ARBA" id="ARBA00010845"/>
    </source>
</evidence>
<dbReference type="PANTHER" id="PTHR34373">
    <property type="entry name" value="SHUGOSHIN 2"/>
    <property type="match status" value="1"/>
</dbReference>
<name>A0A804LZ20_MAIZE</name>
<dbReference type="GO" id="GO:0034090">
    <property type="term" value="P:maintenance of meiotic sister chromatid cohesion"/>
    <property type="evidence" value="ECO:0007669"/>
    <property type="project" value="InterPro"/>
</dbReference>
<dbReference type="Proteomes" id="UP000007305">
    <property type="component" value="Chromosome 1"/>
</dbReference>
<organism evidence="5 6">
    <name type="scientific">Zea mays</name>
    <name type="common">Maize</name>
    <dbReference type="NCBI Taxonomy" id="4577"/>
    <lineage>
        <taxon>Eukaryota</taxon>
        <taxon>Viridiplantae</taxon>
        <taxon>Streptophyta</taxon>
        <taxon>Embryophyta</taxon>
        <taxon>Tracheophyta</taxon>
        <taxon>Spermatophyta</taxon>
        <taxon>Magnoliopsida</taxon>
        <taxon>Liliopsida</taxon>
        <taxon>Poales</taxon>
        <taxon>Poaceae</taxon>
        <taxon>PACMAD clade</taxon>
        <taxon>Panicoideae</taxon>
        <taxon>Andropogonodae</taxon>
        <taxon>Andropogoneae</taxon>
        <taxon>Tripsacinae</taxon>
        <taxon>Zea</taxon>
    </lineage>
</organism>
<feature type="compositionally biased region" description="Polar residues" evidence="3">
    <location>
        <begin position="283"/>
        <end position="294"/>
    </location>
</feature>
<protein>
    <recommendedName>
        <fullName evidence="4">Shugoshin C-terminal domain-containing protein</fullName>
    </recommendedName>
</protein>
<reference evidence="6" key="1">
    <citation type="submission" date="2015-12" db="EMBL/GenBank/DDBJ databases">
        <title>Update maize B73 reference genome by single molecule sequencing technologies.</title>
        <authorList>
            <consortium name="Maize Genome Sequencing Project"/>
            <person name="Ware D."/>
        </authorList>
    </citation>
    <scope>NUCLEOTIDE SEQUENCE [LARGE SCALE GENOMIC DNA]</scope>
    <source>
        <strain evidence="6">cv. B73</strain>
    </source>
</reference>
<evidence type="ECO:0000259" key="4">
    <source>
        <dbReference type="Pfam" id="PF07557"/>
    </source>
</evidence>
<keyword evidence="2" id="KW-0159">Chromosome partition</keyword>
<proteinExistence type="evidence at protein level"/>
<evidence type="ECO:0000256" key="3">
    <source>
        <dbReference type="SAM" id="MobiDB-lite"/>
    </source>
</evidence>
<keyword evidence="6" id="KW-1185">Reference proteome</keyword>
<feature type="compositionally biased region" description="Basic and acidic residues" evidence="3">
    <location>
        <begin position="384"/>
        <end position="397"/>
    </location>
</feature>
<evidence type="ECO:0000313" key="6">
    <source>
        <dbReference type="Proteomes" id="UP000007305"/>
    </source>
</evidence>
<dbReference type="InParanoid" id="A0A804LZ20"/>
<dbReference type="AlphaFoldDB" id="A0A804LZ20"/>
<sequence length="404" mass="44301">MVQGKQTCLVPQPDPHLQFECAGALSQTRRRCLPTSRCAAPLPSSTFNPAKLFATKVPLLSLDLTSSIRLSHRLARPPIAVIDEQPMEVDAPVLAPQQAVTPPAAALAKKTLASDVTATPKSRVTRRKTLCDITNLSKREPVDVPGEPACPEAPAPADAGGLEGFAQLVEEKAELVRLLAARDEIIELSRAEIQKLRLANWELGRAHSQLMAEVNLGRKRLKALQHELACSRASLKAKASELEDVKKTMQRRNAPVQRTQHLGPDRAVQTRDGDVVDAEPASDASSARSIQRAGNASRKRVLRSRSLGPTASSKPMLSKDRDASQRRKSMRTPELSSRTEDLFEIEDVQLAIGSCKIDPESASGSEKPGHPFLRRSSLGRPMRQARERVTTYKEMPLHVKLRRP</sequence>
<feature type="region of interest" description="Disordered" evidence="3">
    <location>
        <begin position="239"/>
        <end position="341"/>
    </location>
</feature>
<dbReference type="GO" id="GO:0005634">
    <property type="term" value="C:nucleus"/>
    <property type="evidence" value="ECO:0007669"/>
    <property type="project" value="InterPro"/>
</dbReference>
<comment type="similarity">
    <text evidence="1">Belongs to the shugoshin family.</text>
</comment>
<dbReference type="EnsemblPlants" id="Zm00001eb046680_T001">
    <property type="protein sequence ID" value="Zm00001eb046680_P001"/>
    <property type="gene ID" value="Zm00001eb046680"/>
</dbReference>
<dbReference type="InterPro" id="IPR044693">
    <property type="entry name" value="SGO_plant"/>
</dbReference>
<evidence type="ECO:0000313" key="5">
    <source>
        <dbReference type="EnsemblPlants" id="Zm00001eb046680_P001"/>
    </source>
</evidence>
<dbReference type="Pfam" id="PF07557">
    <property type="entry name" value="Shugoshin_C"/>
    <property type="match status" value="1"/>
</dbReference>
<feature type="region of interest" description="Disordered" evidence="3">
    <location>
        <begin position="357"/>
        <end position="404"/>
    </location>
</feature>
<dbReference type="InterPro" id="IPR011515">
    <property type="entry name" value="Shugoshin_C"/>
</dbReference>
<dbReference type="GO" id="GO:0045144">
    <property type="term" value="P:meiotic sister chromatid segregation"/>
    <property type="evidence" value="ECO:0007669"/>
    <property type="project" value="InterPro"/>
</dbReference>
<dbReference type="Gramene" id="Zm00001eb046680_T001">
    <property type="protein sequence ID" value="Zm00001eb046680_P001"/>
    <property type="gene ID" value="Zm00001eb046680"/>
</dbReference>
<reference evidence="5" key="3">
    <citation type="submission" date="2021-05" db="UniProtKB">
        <authorList>
            <consortium name="EnsemblPlants"/>
        </authorList>
    </citation>
    <scope>IDENTIFICATION</scope>
    <source>
        <strain evidence="5">cv. B73</strain>
    </source>
</reference>
<reference evidence="5" key="2">
    <citation type="submission" date="2019-07" db="EMBL/GenBank/DDBJ databases">
        <authorList>
            <person name="Seetharam A."/>
            <person name="Woodhouse M."/>
            <person name="Cannon E."/>
        </authorList>
    </citation>
    <scope>NUCLEOTIDE SEQUENCE [LARGE SCALE GENOMIC DNA]</scope>
    <source>
        <strain evidence="5">cv. B73</strain>
    </source>
</reference>
<dbReference type="PANTHER" id="PTHR34373:SF9">
    <property type="entry name" value="SHUGOSHIN 2"/>
    <property type="match status" value="1"/>
</dbReference>
<feature type="domain" description="Shugoshin C-terminal" evidence="4">
    <location>
        <begin position="379"/>
        <end position="403"/>
    </location>
</feature>
<evidence type="ECO:0007829" key="7">
    <source>
        <dbReference type="PeptideAtlas" id="A0A804LZ20"/>
    </source>
</evidence>